<dbReference type="PANTHER" id="PTHR11895">
    <property type="entry name" value="TRANSAMIDASE"/>
    <property type="match status" value="1"/>
</dbReference>
<sequence>GAVVPNYSKMIKEDIVGMRVALPKQYLSADLPKQIRDRMLVSIEKLTDKGVNIEEVDVPLLERALAIYYTIMPAEVSANLARFDGIRYGNVVEAEELWQVYKQTRGQRFGAEVKRRILIGTYVLSAGYYDAYYKKALQVQKMLKAELNDIWQEYDAIISPTTPTTAFELGDKTSDPLTMYLSDIYTVVANIVGSPAISIPVGKDQDSLPIGLQLMGEPLAEGKIMKLAWHLENYRG</sequence>
<evidence type="ECO:0000313" key="2">
    <source>
        <dbReference type="EMBL" id="PJC01664.1"/>
    </source>
</evidence>
<accession>A0A2M8DQT4</accession>
<dbReference type="Proteomes" id="UP000230136">
    <property type="component" value="Unassembled WGS sequence"/>
</dbReference>
<comment type="caution">
    <text evidence="2">The sequence shown here is derived from an EMBL/GenBank/DDBJ whole genome shotgun (WGS) entry which is preliminary data.</text>
</comment>
<dbReference type="SUPFAM" id="SSF75304">
    <property type="entry name" value="Amidase signature (AS) enzymes"/>
    <property type="match status" value="1"/>
</dbReference>
<reference evidence="3" key="1">
    <citation type="submission" date="2017-09" db="EMBL/GenBank/DDBJ databases">
        <title>Depth-based differentiation of microbial function through sediment-hosted aquifers and enrichment of novel symbionts in the deep terrestrial subsurface.</title>
        <authorList>
            <person name="Probst A.J."/>
            <person name="Ladd B."/>
            <person name="Jarett J.K."/>
            <person name="Geller-Mcgrath D.E."/>
            <person name="Sieber C.M.K."/>
            <person name="Emerson J.B."/>
            <person name="Anantharaman K."/>
            <person name="Thomas B.C."/>
            <person name="Malmstrom R."/>
            <person name="Stieglmeier M."/>
            <person name="Klingl A."/>
            <person name="Woyke T."/>
            <person name="Ryan C.M."/>
            <person name="Banfield J.F."/>
        </authorList>
    </citation>
    <scope>NUCLEOTIDE SEQUENCE [LARGE SCALE GENOMIC DNA]</scope>
</reference>
<proteinExistence type="predicted"/>
<dbReference type="EC" id="6.3.5.-" evidence="2"/>
<dbReference type="Gene3D" id="3.90.1300.10">
    <property type="entry name" value="Amidase signature (AS) domain"/>
    <property type="match status" value="1"/>
</dbReference>
<name>A0A2M8DQT4_9BACT</name>
<dbReference type="GO" id="GO:0016740">
    <property type="term" value="F:transferase activity"/>
    <property type="evidence" value="ECO:0007669"/>
    <property type="project" value="UniProtKB-KW"/>
</dbReference>
<dbReference type="Pfam" id="PF01425">
    <property type="entry name" value="Amidase"/>
    <property type="match status" value="1"/>
</dbReference>
<keyword evidence="2" id="KW-0808">Transferase</keyword>
<dbReference type="InterPro" id="IPR000120">
    <property type="entry name" value="Amidase"/>
</dbReference>
<dbReference type="AlphaFoldDB" id="A0A2M8DQT4"/>
<organism evidence="2 3">
    <name type="scientific">Candidatus Komeilibacteria bacterium CG_4_9_14_0_8_um_filter_36_9</name>
    <dbReference type="NCBI Taxonomy" id="1974473"/>
    <lineage>
        <taxon>Bacteria</taxon>
        <taxon>Candidatus Komeiliibacteriota</taxon>
    </lineage>
</organism>
<dbReference type="InterPro" id="IPR036928">
    <property type="entry name" value="AS_sf"/>
</dbReference>
<protein>
    <submittedName>
        <fullName evidence="2">Asp-tRNA(Asn)/Glu-tRNA(Gln) amidotransferase GatCAB subunit A</fullName>
        <ecNumber evidence="2">6.3.5.-</ecNumber>
    </submittedName>
</protein>
<dbReference type="PANTHER" id="PTHR11895:SF151">
    <property type="entry name" value="GLUTAMYL-TRNA(GLN) AMIDOTRANSFERASE SUBUNIT A"/>
    <property type="match status" value="1"/>
</dbReference>
<keyword evidence="2" id="KW-0436">Ligase</keyword>
<evidence type="ECO:0000313" key="3">
    <source>
        <dbReference type="Proteomes" id="UP000230136"/>
    </source>
</evidence>
<feature type="non-terminal residue" evidence="2">
    <location>
        <position position="1"/>
    </location>
</feature>
<evidence type="ECO:0000259" key="1">
    <source>
        <dbReference type="Pfam" id="PF01425"/>
    </source>
</evidence>
<dbReference type="EMBL" id="PFSY01000143">
    <property type="protein sequence ID" value="PJC01664.1"/>
    <property type="molecule type" value="Genomic_DNA"/>
</dbReference>
<dbReference type="GO" id="GO:0016874">
    <property type="term" value="F:ligase activity"/>
    <property type="evidence" value="ECO:0007669"/>
    <property type="project" value="UniProtKB-KW"/>
</dbReference>
<gene>
    <name evidence="2" type="primary">gatA</name>
    <name evidence="2" type="ORF">CO073_03100</name>
</gene>
<dbReference type="InterPro" id="IPR023631">
    <property type="entry name" value="Amidase_dom"/>
</dbReference>
<feature type="domain" description="Amidase" evidence="1">
    <location>
        <begin position="5"/>
        <end position="224"/>
    </location>
</feature>